<evidence type="ECO:0000256" key="1">
    <source>
        <dbReference type="SAM" id="MobiDB-lite"/>
    </source>
</evidence>
<feature type="compositionally biased region" description="Acidic residues" evidence="1">
    <location>
        <begin position="138"/>
        <end position="150"/>
    </location>
</feature>
<feature type="compositionally biased region" description="Basic residues" evidence="1">
    <location>
        <begin position="30"/>
        <end position="41"/>
    </location>
</feature>
<feature type="compositionally biased region" description="Acidic residues" evidence="1">
    <location>
        <begin position="441"/>
        <end position="451"/>
    </location>
</feature>
<feature type="compositionally biased region" description="Low complexity" evidence="1">
    <location>
        <begin position="157"/>
        <end position="187"/>
    </location>
</feature>
<dbReference type="AlphaFoldDB" id="A0A6A6ZDI6"/>
<evidence type="ECO:0000313" key="3">
    <source>
        <dbReference type="Proteomes" id="UP000799424"/>
    </source>
</evidence>
<keyword evidence="3" id="KW-1185">Reference proteome</keyword>
<feature type="compositionally biased region" description="Low complexity" evidence="1">
    <location>
        <begin position="768"/>
        <end position="778"/>
    </location>
</feature>
<dbReference type="EMBL" id="MU006249">
    <property type="protein sequence ID" value="KAF2818779.1"/>
    <property type="molecule type" value="Genomic_DNA"/>
</dbReference>
<organism evidence="2 3">
    <name type="scientific">Ophiobolus disseminans</name>
    <dbReference type="NCBI Taxonomy" id="1469910"/>
    <lineage>
        <taxon>Eukaryota</taxon>
        <taxon>Fungi</taxon>
        <taxon>Dikarya</taxon>
        <taxon>Ascomycota</taxon>
        <taxon>Pezizomycotina</taxon>
        <taxon>Dothideomycetes</taxon>
        <taxon>Pleosporomycetidae</taxon>
        <taxon>Pleosporales</taxon>
        <taxon>Pleosporineae</taxon>
        <taxon>Phaeosphaeriaceae</taxon>
        <taxon>Ophiobolus</taxon>
    </lineage>
</organism>
<feature type="region of interest" description="Disordered" evidence="1">
    <location>
        <begin position="1"/>
        <end position="48"/>
    </location>
</feature>
<protein>
    <submittedName>
        <fullName evidence="2">Uncharacterized protein</fullName>
    </submittedName>
</protein>
<evidence type="ECO:0000313" key="2">
    <source>
        <dbReference type="EMBL" id="KAF2818779.1"/>
    </source>
</evidence>
<proteinExistence type="predicted"/>
<feature type="region of interest" description="Disordered" evidence="1">
    <location>
        <begin position="112"/>
        <end position="193"/>
    </location>
</feature>
<feature type="compositionally biased region" description="Basic and acidic residues" evidence="1">
    <location>
        <begin position="112"/>
        <end position="122"/>
    </location>
</feature>
<feature type="compositionally biased region" description="Basic residues" evidence="1">
    <location>
        <begin position="1"/>
        <end position="16"/>
    </location>
</feature>
<dbReference type="OrthoDB" id="3791520at2759"/>
<gene>
    <name evidence="2" type="ORF">CC86DRAFT_432851</name>
</gene>
<feature type="region of interest" description="Disordered" evidence="1">
    <location>
        <begin position="732"/>
        <end position="797"/>
    </location>
</feature>
<name>A0A6A6ZDI6_9PLEO</name>
<accession>A0A6A6ZDI6</accession>
<feature type="region of interest" description="Disordered" evidence="1">
    <location>
        <begin position="428"/>
        <end position="487"/>
    </location>
</feature>
<dbReference type="Proteomes" id="UP000799424">
    <property type="component" value="Unassembled WGS sequence"/>
</dbReference>
<sequence length="906" mass="101947">MAKRKGQRNNQNKRRNVAPQGSRPAPQAAPHRRGGTHRVKPEHKTNTVYDEWDYKQLKTECIERSVYIKDMKKVMMAKALANFDMDKKRAERAAVLDRENLQRLQAIEKQRENNRRLKAEAAKHRRRIEKQARRDRDEDVSDDTPDEEELEKMHNELLGLDADGADQGPAGQALSEESWDSTSSESTVQSRAPSVHPECRLRLFEWPYAAMPSTAAPVSHRQAKLEQTPCHISYLSLKIHTTESKEKLFLPGQTYPPGVDPDYVPVLLQQTRHAARNGVLEGVLRKATIEPASAWTDRTRIQGWNARMFFSLPPRNVTKNLPDVYNKWYLENRRLLRVKPLGDGEKVNRQKRHAQRHKNKAKKLAEVLEASEHRLTAVCYLAAYLDYDSDQAVMRRRQLKEERTLENLFFIRFPGCDVPHYYFRTRRGEWADPTTPNPEYDPTDIQDDDSDDHIHSQVAGKRLPSTVPRTFTRVKNSTTPPPPNSNDPIASIEHALHNHGLAHTLSHYRAKWLASGNSAAWKIFAHSLPALYPSGQLPSAPPVHPQGSACIAIKMASIEVYGQAMGSEPLRGGEAWTRDDDGGWDVVEVGVGEGEGGEDAGGQDVEPFTPTYLEALYRRDSVPGLARVDTECAKWLEQVSPSFVPLSANTLPLDSPHADTLQEEWENRFLPHEQLGMDFTCPFCSTSLAGRTSRQQAEHMFSHSAITPQRRRASSFQRPLLALSLTPVVPSLADIDPGNEADTDTPPPVSPTRRHRVSQLPFHPPSTPSSHIPSPHLPSVKRYLDDHPNAAFNPRKRSLSSVESLEFLDGYAGEGKKKRKIGEHVSATSSLTLSKRKRTPISALADEVSQERIKKRKCFGVKLSVPRRNHVVRRRRGSGDLEAEYIGDADGDGALEVDGEQGDWGC</sequence>
<reference evidence="2" key="1">
    <citation type="journal article" date="2020" name="Stud. Mycol.">
        <title>101 Dothideomycetes genomes: a test case for predicting lifestyles and emergence of pathogens.</title>
        <authorList>
            <person name="Haridas S."/>
            <person name="Albert R."/>
            <person name="Binder M."/>
            <person name="Bloem J."/>
            <person name="Labutti K."/>
            <person name="Salamov A."/>
            <person name="Andreopoulos B."/>
            <person name="Baker S."/>
            <person name="Barry K."/>
            <person name="Bills G."/>
            <person name="Bluhm B."/>
            <person name="Cannon C."/>
            <person name="Castanera R."/>
            <person name="Culley D."/>
            <person name="Daum C."/>
            <person name="Ezra D."/>
            <person name="Gonzalez J."/>
            <person name="Henrissat B."/>
            <person name="Kuo A."/>
            <person name="Liang C."/>
            <person name="Lipzen A."/>
            <person name="Lutzoni F."/>
            <person name="Magnuson J."/>
            <person name="Mondo S."/>
            <person name="Nolan M."/>
            <person name="Ohm R."/>
            <person name="Pangilinan J."/>
            <person name="Park H.-J."/>
            <person name="Ramirez L."/>
            <person name="Alfaro M."/>
            <person name="Sun H."/>
            <person name="Tritt A."/>
            <person name="Yoshinaga Y."/>
            <person name="Zwiers L.-H."/>
            <person name="Turgeon B."/>
            <person name="Goodwin S."/>
            <person name="Spatafora J."/>
            <person name="Crous P."/>
            <person name="Grigoriev I."/>
        </authorList>
    </citation>
    <scope>NUCLEOTIDE SEQUENCE</scope>
    <source>
        <strain evidence="2">CBS 113818</strain>
    </source>
</reference>